<dbReference type="RefSeq" id="WP_185663543.1">
    <property type="nucleotide sequence ID" value="NZ_JACLAW010000004.1"/>
</dbReference>
<gene>
    <name evidence="3" type="ORF">H7F51_07145</name>
</gene>
<dbReference type="Gene3D" id="3.20.20.140">
    <property type="entry name" value="Metal-dependent hydrolases"/>
    <property type="match status" value="1"/>
</dbReference>
<evidence type="ECO:0000256" key="1">
    <source>
        <dbReference type="ARBA" id="ARBA00038310"/>
    </source>
</evidence>
<comment type="similarity">
    <text evidence="1">Belongs to the metallo-dependent hydrolases superfamily.</text>
</comment>
<evidence type="ECO:0000259" key="2">
    <source>
        <dbReference type="Pfam" id="PF04909"/>
    </source>
</evidence>
<sequence>MATRLIDTHPHIISPDTARYPVTPLGGKRSAWSEKRPCDFAGLVAQMDAAGVDKAAIVHSSTTYGYNADYVADAIAAHRDRFAGVFSVDVLAQDAPERIRHWLARGLDGLRLFAAGSTVKARQDWIADPATYPAWQCCADLGVSVALSIRQEAIPHLVDVMTRYPSVRIIVDHLLLSPIEDGPPYAASAPLFSLADYPQVFLKLTTNNVRRAADGLATAESFFGKLASVFGSERICWGSNFPNEEGTLAQQVDEARAALAFLPEADRHNIFCGTAMTLYPVLADTVAA</sequence>
<dbReference type="GO" id="GO:0016787">
    <property type="term" value="F:hydrolase activity"/>
    <property type="evidence" value="ECO:0007669"/>
    <property type="project" value="UniProtKB-KW"/>
</dbReference>
<dbReference type="InterPro" id="IPR052350">
    <property type="entry name" value="Metallo-dep_Lactonases"/>
</dbReference>
<proteinExistence type="inferred from homology"/>
<keyword evidence="3" id="KW-0378">Hydrolase</keyword>
<dbReference type="EMBL" id="JACLAW010000004">
    <property type="protein sequence ID" value="MBC2665290.1"/>
    <property type="molecule type" value="Genomic_DNA"/>
</dbReference>
<dbReference type="PANTHER" id="PTHR43569">
    <property type="entry name" value="AMIDOHYDROLASE"/>
    <property type="match status" value="1"/>
</dbReference>
<organism evidence="3 4">
    <name type="scientific">Novosphingobium flavum</name>
    <dbReference type="NCBI Taxonomy" id="1778672"/>
    <lineage>
        <taxon>Bacteria</taxon>
        <taxon>Pseudomonadati</taxon>
        <taxon>Pseudomonadota</taxon>
        <taxon>Alphaproteobacteria</taxon>
        <taxon>Sphingomonadales</taxon>
        <taxon>Sphingomonadaceae</taxon>
        <taxon>Novosphingobium</taxon>
    </lineage>
</organism>
<dbReference type="SUPFAM" id="SSF51556">
    <property type="entry name" value="Metallo-dependent hydrolases"/>
    <property type="match status" value="1"/>
</dbReference>
<dbReference type="AlphaFoldDB" id="A0A7X1FQU4"/>
<comment type="caution">
    <text evidence="3">The sequence shown here is derived from an EMBL/GenBank/DDBJ whole genome shotgun (WGS) entry which is preliminary data.</text>
</comment>
<protein>
    <submittedName>
        <fullName evidence="3">Amidohydrolase</fullName>
    </submittedName>
</protein>
<evidence type="ECO:0000313" key="4">
    <source>
        <dbReference type="Proteomes" id="UP000566813"/>
    </source>
</evidence>
<name>A0A7X1FQU4_9SPHN</name>
<evidence type="ECO:0000313" key="3">
    <source>
        <dbReference type="EMBL" id="MBC2665290.1"/>
    </source>
</evidence>
<accession>A0A7X1FQU4</accession>
<dbReference type="Pfam" id="PF04909">
    <property type="entry name" value="Amidohydro_2"/>
    <property type="match status" value="1"/>
</dbReference>
<dbReference type="PANTHER" id="PTHR43569:SF2">
    <property type="entry name" value="AMIDOHYDROLASE-RELATED DOMAIN-CONTAINING PROTEIN"/>
    <property type="match status" value="1"/>
</dbReference>
<keyword evidence="4" id="KW-1185">Reference proteome</keyword>
<dbReference type="Proteomes" id="UP000566813">
    <property type="component" value="Unassembled WGS sequence"/>
</dbReference>
<reference evidence="3 4" key="1">
    <citation type="submission" date="2020-08" db="EMBL/GenBank/DDBJ databases">
        <title>The genome sequence of type strain Novosphingobium flavum NBRC 111647.</title>
        <authorList>
            <person name="Liu Y."/>
        </authorList>
    </citation>
    <scope>NUCLEOTIDE SEQUENCE [LARGE SCALE GENOMIC DNA]</scope>
    <source>
        <strain evidence="3 4">NBRC 111647</strain>
    </source>
</reference>
<feature type="domain" description="Amidohydrolase-related" evidence="2">
    <location>
        <begin position="6"/>
        <end position="280"/>
    </location>
</feature>
<dbReference type="InterPro" id="IPR032466">
    <property type="entry name" value="Metal_Hydrolase"/>
</dbReference>
<dbReference type="InterPro" id="IPR006680">
    <property type="entry name" value="Amidohydro-rel"/>
</dbReference>